<accession>A0AAV2AFH1</accession>
<feature type="signal peptide" evidence="3">
    <location>
        <begin position="1"/>
        <end position="22"/>
    </location>
</feature>
<name>A0AAV2AFH1_9ARAC</name>
<evidence type="ECO:0000256" key="3">
    <source>
        <dbReference type="SAM" id="SignalP"/>
    </source>
</evidence>
<evidence type="ECO:0000259" key="4">
    <source>
        <dbReference type="PROSITE" id="PS51034"/>
    </source>
</evidence>
<dbReference type="SMART" id="SM00241">
    <property type="entry name" value="ZP"/>
    <property type="match status" value="1"/>
</dbReference>
<dbReference type="PANTHER" id="PTHR46560:SF5">
    <property type="entry name" value="CYPHER, ISOFORM B"/>
    <property type="match status" value="1"/>
</dbReference>
<feature type="transmembrane region" description="Helical" evidence="2">
    <location>
        <begin position="350"/>
        <end position="373"/>
    </location>
</feature>
<gene>
    <name evidence="5" type="ORF">LARSCL_LOCUS12211</name>
</gene>
<feature type="domain" description="ZP" evidence="4">
    <location>
        <begin position="42"/>
        <end position="293"/>
    </location>
</feature>
<dbReference type="Gene3D" id="2.60.40.4100">
    <property type="entry name" value="Zona pellucida, ZP-C domain"/>
    <property type="match status" value="1"/>
</dbReference>
<keyword evidence="1" id="KW-1015">Disulfide bond</keyword>
<dbReference type="Proteomes" id="UP001497382">
    <property type="component" value="Unassembled WGS sequence"/>
</dbReference>
<comment type="caution">
    <text evidence="5">The sequence shown here is derived from an EMBL/GenBank/DDBJ whole genome shotgun (WGS) entry which is preliminary data.</text>
</comment>
<evidence type="ECO:0000313" key="5">
    <source>
        <dbReference type="EMBL" id="CAL1282700.1"/>
    </source>
</evidence>
<dbReference type="InterPro" id="IPR055355">
    <property type="entry name" value="ZP-C"/>
</dbReference>
<dbReference type="EMBL" id="CAXIEN010000159">
    <property type="protein sequence ID" value="CAL1282700.1"/>
    <property type="molecule type" value="Genomic_DNA"/>
</dbReference>
<keyword evidence="6" id="KW-1185">Reference proteome</keyword>
<keyword evidence="2" id="KW-1133">Transmembrane helix</keyword>
<evidence type="ECO:0000256" key="2">
    <source>
        <dbReference type="SAM" id="Phobius"/>
    </source>
</evidence>
<evidence type="ECO:0000313" key="6">
    <source>
        <dbReference type="Proteomes" id="UP001497382"/>
    </source>
</evidence>
<dbReference type="Pfam" id="PF00100">
    <property type="entry name" value="Zona_pellucida"/>
    <property type="match status" value="1"/>
</dbReference>
<keyword evidence="2" id="KW-0812">Transmembrane</keyword>
<feature type="chain" id="PRO_5043348506" description="ZP domain-containing protein" evidence="3">
    <location>
        <begin position="23"/>
        <end position="396"/>
    </location>
</feature>
<organism evidence="5 6">
    <name type="scientific">Larinioides sclopetarius</name>
    <dbReference type="NCBI Taxonomy" id="280406"/>
    <lineage>
        <taxon>Eukaryota</taxon>
        <taxon>Metazoa</taxon>
        <taxon>Ecdysozoa</taxon>
        <taxon>Arthropoda</taxon>
        <taxon>Chelicerata</taxon>
        <taxon>Arachnida</taxon>
        <taxon>Araneae</taxon>
        <taxon>Araneomorphae</taxon>
        <taxon>Entelegynae</taxon>
        <taxon>Araneoidea</taxon>
        <taxon>Araneidae</taxon>
        <taxon>Larinioides</taxon>
    </lineage>
</organism>
<dbReference type="PROSITE" id="PS51034">
    <property type="entry name" value="ZP_2"/>
    <property type="match status" value="1"/>
</dbReference>
<evidence type="ECO:0000256" key="1">
    <source>
        <dbReference type="ARBA" id="ARBA00023157"/>
    </source>
</evidence>
<dbReference type="AlphaFoldDB" id="A0AAV2AFH1"/>
<reference evidence="5 6" key="1">
    <citation type="submission" date="2024-04" db="EMBL/GenBank/DDBJ databases">
        <authorList>
            <person name="Rising A."/>
            <person name="Reimegard J."/>
            <person name="Sonavane S."/>
            <person name="Akerstrom W."/>
            <person name="Nylinder S."/>
            <person name="Hedman E."/>
            <person name="Kallberg Y."/>
        </authorList>
    </citation>
    <scope>NUCLEOTIDE SEQUENCE [LARGE SCALE GENOMIC DNA]</scope>
</reference>
<dbReference type="PANTHER" id="PTHR46560">
    <property type="entry name" value="CYPHER, ISOFORM B"/>
    <property type="match status" value="1"/>
</dbReference>
<keyword evidence="3" id="KW-0732">Signal</keyword>
<protein>
    <recommendedName>
        <fullName evidence="4">ZP domain-containing protein</fullName>
    </recommendedName>
</protein>
<dbReference type="InterPro" id="IPR042235">
    <property type="entry name" value="ZP-C_dom"/>
</dbReference>
<keyword evidence="2" id="KW-0472">Membrane</keyword>
<proteinExistence type="predicted"/>
<sequence length="396" mass="43773">MKWIFVLTAFFKLILIPASVVSENSTRISSHGNRRIISVEAACSEQAMMGQIQLQEPFYGSVYVRGFPLECRAAGNGSTEVTIIFSVNKCGTKINKLPNGKTQFEAVIYLQFDDKMQKLSDETYLLSCTSQNVVVMSPKMAGMGSHSSISPKTSTPSKPVKEYDFDGWLDILQGKLPSLIPVTKPVSAGENLTVLVKIKHPDGFDAKVMNCIASDGTDMNKQLLIDSDGCAQDSSTMPNFREKRGTKPFAKILFTTLKAFKFPRRRSLHIRCSVIFCNGTCPTDNCDSPWGRMQPIVQDQSFIGTKNLEVSDSVEVLARKNDSKTPSFQEHLTGTGSSKEELFCLNSTRILILISILLSVLLMSLVITICTCVRAKELRRRLLSQSFPYGKVSGCS</sequence>
<dbReference type="InterPro" id="IPR001507">
    <property type="entry name" value="ZP_dom"/>
</dbReference>